<dbReference type="GO" id="GO:0043139">
    <property type="term" value="F:5'-3' DNA helicase activity"/>
    <property type="evidence" value="ECO:0007669"/>
    <property type="project" value="TreeGrafter"/>
</dbReference>
<dbReference type="Gene3D" id="3.40.960.10">
    <property type="entry name" value="VSR Endonuclease"/>
    <property type="match status" value="1"/>
</dbReference>
<feature type="domain" description="DNA2/NAM7 helicase helicase" evidence="7">
    <location>
        <begin position="474"/>
        <end position="580"/>
    </location>
</feature>
<dbReference type="Pfam" id="PF11784">
    <property type="entry name" value="DUF3320"/>
    <property type="match status" value="1"/>
</dbReference>
<dbReference type="Proteomes" id="UP000278962">
    <property type="component" value="Unassembled WGS sequence"/>
</dbReference>
<dbReference type="FunFam" id="3.40.960.10:FF:000002">
    <property type="entry name" value="DNA helicase related protein"/>
    <property type="match status" value="1"/>
</dbReference>
<evidence type="ECO:0000313" key="11">
    <source>
        <dbReference type="Proteomes" id="UP000278962"/>
    </source>
</evidence>
<evidence type="ECO:0000256" key="5">
    <source>
        <dbReference type="ARBA" id="ARBA00022840"/>
    </source>
</evidence>
<dbReference type="InterPro" id="IPR025103">
    <property type="entry name" value="DUF4011"/>
</dbReference>
<keyword evidence="4" id="KW-0347">Helicase</keyword>
<evidence type="ECO:0000256" key="4">
    <source>
        <dbReference type="ARBA" id="ARBA00022806"/>
    </source>
</evidence>
<evidence type="ECO:0000313" key="10">
    <source>
        <dbReference type="EMBL" id="RKQ90984.1"/>
    </source>
</evidence>
<dbReference type="SUPFAM" id="SSF52980">
    <property type="entry name" value="Restriction endonuclease-like"/>
    <property type="match status" value="1"/>
</dbReference>
<dbReference type="PANTHER" id="PTHR43788">
    <property type="entry name" value="DNA2/NAM7 HELICASE FAMILY MEMBER"/>
    <property type="match status" value="1"/>
</dbReference>
<dbReference type="PANTHER" id="PTHR43788:SF8">
    <property type="entry name" value="DNA-BINDING PROTEIN SMUBP-2"/>
    <property type="match status" value="1"/>
</dbReference>
<dbReference type="Pfam" id="PF13086">
    <property type="entry name" value="AAA_11"/>
    <property type="match status" value="1"/>
</dbReference>
<feature type="domain" description="Restriction endonuclease type II-like" evidence="9">
    <location>
        <begin position="1672"/>
        <end position="1769"/>
    </location>
</feature>
<proteinExistence type="inferred from homology"/>
<dbReference type="FunFam" id="3.40.50.300:FF:002063">
    <property type="entry name" value="DNA helicase related protein"/>
    <property type="match status" value="1"/>
</dbReference>
<accession>A0A660LD64</accession>
<evidence type="ECO:0000256" key="2">
    <source>
        <dbReference type="ARBA" id="ARBA00022741"/>
    </source>
</evidence>
<evidence type="ECO:0000259" key="7">
    <source>
        <dbReference type="Pfam" id="PF13086"/>
    </source>
</evidence>
<reference evidence="10 11" key="1">
    <citation type="submission" date="2018-10" db="EMBL/GenBank/DDBJ databases">
        <title>Genomic Encyclopedia of Archaeal and Bacterial Type Strains, Phase II (KMG-II): from individual species to whole genera.</title>
        <authorList>
            <person name="Goeker M."/>
        </authorList>
    </citation>
    <scope>NUCLEOTIDE SEQUENCE [LARGE SCALE GENOMIC DNA]</scope>
    <source>
        <strain evidence="10 11">DSM 14954</strain>
    </source>
</reference>
<dbReference type="GO" id="GO:0005524">
    <property type="term" value="F:ATP binding"/>
    <property type="evidence" value="ECO:0007669"/>
    <property type="project" value="UniProtKB-KW"/>
</dbReference>
<evidence type="ECO:0000259" key="6">
    <source>
        <dbReference type="Pfam" id="PF11784"/>
    </source>
</evidence>
<dbReference type="GO" id="GO:0016787">
    <property type="term" value="F:hydrolase activity"/>
    <property type="evidence" value="ECO:0007669"/>
    <property type="project" value="UniProtKB-KW"/>
</dbReference>
<comment type="similarity">
    <text evidence="1">Belongs to the DNA2/NAM7 helicase family.</text>
</comment>
<dbReference type="InterPro" id="IPR047187">
    <property type="entry name" value="SF1_C_Upf1"/>
</dbReference>
<dbReference type="InterPro" id="IPR041679">
    <property type="entry name" value="DNA2/NAM7-like_C"/>
</dbReference>
<dbReference type="InterPro" id="IPR050534">
    <property type="entry name" value="Coronavir_polyprotein_1ab"/>
</dbReference>
<dbReference type="Pfam" id="PF13195">
    <property type="entry name" value="DUF4011"/>
    <property type="match status" value="2"/>
</dbReference>
<keyword evidence="2" id="KW-0547">Nucleotide-binding</keyword>
<keyword evidence="5" id="KW-0067">ATP-binding</keyword>
<sequence>MNSREERVRAQLAQWRDDLLDLTGRNRLLRFRHTKTASLEVSAPDAQTILDRLVDGRSREWTFHIPPDEQTQAEDLDPTAARVALGPADRAPSTAAAVTEALDRLAPGGDVHVSFGVLHWQHDGTHAAALFLVPAEIVNRRLRLRAHELIVNPAVVAHFQRQFEYDLGEERYRIESAGIEEAFNHLRTQLEPLSGRIDDRIGILSSAQHKALMDETLDVTPTVLISEGPRDGILAGLAGTEEGLPFVPSKRRVLGVPVPAKASSSTPLLMTTKAAGKDVRAACAGLARRATTEFMDRGIWVLYLGVGMLHWSDPADGRAEYQDSPLLLVPVRLEAGKGGHDWKLASTEEEPLVNPALWLKLETELGIELPELDPEEPLEVAPLLAQIRDAVASHPAWTVEERVVLSTFSFHKEAMYRDLRANFEQIVEHPIVSALAAGPTDDSEGEDFAFEPVDEADLDREHKPEAAVTILDADASQRQCIAAARAGRSFVMDGPPGTGKSQTIANMIAELITHGKTVLFVSEKAAALDVVHNRLAHVGLDEYTLELHSHKTTRAAVAGALGASLVRRPKPNPALTQHDLNAAEQRRQALSRYAATLNAPTDELSGRSLHHLLGEIAGLQQLPHAPVAEHAPASRAAVGELEDLAKQLESTWAVVERGEDFVWRGAAATEWTTAVGQRVLARLEQLATRLDSLRTVAETVTEDLLLEPPAGPHAARELAALLVALQQRPEGIPVDWLGATNPGEPAERAAQRARRWTSATQAAAAAAGQRWRELDESEVASSLASLEQLGVTAPESAAAAVRLADAADRLAEAARAVTAHAEDLTPLLGLRSSELTLAHAEAAVELTALAAEGSPPPASWFASPPIEGVTRVIELLETDVSARTAAQIFEPSVLELDLDALARRFADEHRGLKKLGGAYRADRDTLAATAPGVKAKQAIATIDAAIAWKQARAALLYTAASESAVLADAWSGPETDVAALRARLELARRAHEVAGTRVADPARFADVMSGRRAVPGAAELAGRTDAAAARLRSELPEALAPLLERALGRAAEELGKASTLLRAVAAATERVDVLRGSTGSVTSAVAAATARQEVATVEAEHADDREATDVLEQWAALDVDPDALAAAVTSSERIRALLPVPPPGAAAARLVTVAPDPRFLDEALADWREAVDQMLLEFQAQWREQLAGDLEGDFDDASALIGTLRDTRGSIEVWVAHAQAIERLAAAGLGPSVGFAADRRVPSGQVVGVLRRSALEALADRMLAERSDVLGPLRSVDRDRLIAEYARLDRAIVGDAAHRVMAAANARRPNAILGVAAILQSEAQKKRRHMPVSHLLARTAPVAQAIKPCFMMSPLSVSQFLAPDMRFDVVIFDEASQVRPCDAVNALYRGDAMIIAGDRNQLPPTSFFEQSSDGSDEWVEEAPAEYDSVLDLAKGVGRFRSLSLRWHYRSQHEHLIAFSNYRFYGRDLVTFPSPAEHAEDLGVELIQVDGQYRRGTTRDNPAEAYAVAERVFAHAERGERSIGVVAFSEAQASLIEEVLRRDERRDDPRYAELFAGDRLTALFVKNLENVQGDERNIIVFSVGYGPDEHGKLTMNFGPMNREGGWRRLNVAITRARRRVEVISSFAPEQLADGSRNKGVDALRQYLEFAARGPVVLTVDDALDEGGEPESPFEVAVLQTLRAMGHSVVAQVGTAGYRIDLAVRHPDRPGHFALGIECDGAMYHSSRVARDRDRLREQVLNGLGWTLHRIWGPSWYRDRSGEEQRLREAIERALLATPTRVTEQVAPPQPVDVVFEDVELDAPPPWAEPYTVAELPAGRAFDMTEVVAQGEVRQLVLHTVAEEAPIVDDLLARRVVSAWGTVVSEKRRRAVLGAVDALVQAGTLVRHGNAVCLPAQRVDLVRIPLDGEPRTQREVKHVPDVELAEAITRFVADARIVTEDEVKQKAARLFGWARAGSAIQAALTRAVEELTRSGRLTRNGSDLSPPG</sequence>
<feature type="domain" description="DUF3320" evidence="6">
    <location>
        <begin position="1828"/>
        <end position="1859"/>
    </location>
</feature>
<keyword evidence="11" id="KW-1185">Reference proteome</keyword>
<gene>
    <name evidence="10" type="ORF">C8N24_0800</name>
</gene>
<evidence type="ECO:0000256" key="3">
    <source>
        <dbReference type="ARBA" id="ARBA00022801"/>
    </source>
</evidence>
<dbReference type="InterPro" id="IPR027417">
    <property type="entry name" value="P-loop_NTPase"/>
</dbReference>
<dbReference type="EMBL" id="RBIL01000001">
    <property type="protein sequence ID" value="RKQ90984.1"/>
    <property type="molecule type" value="Genomic_DNA"/>
</dbReference>
<comment type="caution">
    <text evidence="10">The sequence shown here is derived from an EMBL/GenBank/DDBJ whole genome shotgun (WGS) entry which is preliminary data.</text>
</comment>
<evidence type="ECO:0000256" key="1">
    <source>
        <dbReference type="ARBA" id="ARBA00007913"/>
    </source>
</evidence>
<dbReference type="Pfam" id="PF13087">
    <property type="entry name" value="AAA_12"/>
    <property type="match status" value="1"/>
</dbReference>
<dbReference type="InterPro" id="IPR049468">
    <property type="entry name" value="Restrct_endonuc-II-like_dom"/>
</dbReference>
<organism evidence="10 11">
    <name type="scientific">Solirubrobacter pauli</name>
    <dbReference type="NCBI Taxonomy" id="166793"/>
    <lineage>
        <taxon>Bacteria</taxon>
        <taxon>Bacillati</taxon>
        <taxon>Actinomycetota</taxon>
        <taxon>Thermoleophilia</taxon>
        <taxon>Solirubrobacterales</taxon>
        <taxon>Solirubrobacteraceae</taxon>
        <taxon>Solirubrobacter</taxon>
    </lineage>
</organism>
<evidence type="ECO:0000259" key="9">
    <source>
        <dbReference type="Pfam" id="PF18741"/>
    </source>
</evidence>
<protein>
    <submittedName>
        <fullName evidence="10">Uncharacterized protein DUF3320</fullName>
    </submittedName>
</protein>
<dbReference type="InterPro" id="IPR011335">
    <property type="entry name" value="Restrct_endonuc-II-like"/>
</dbReference>
<dbReference type="Pfam" id="PF18741">
    <property type="entry name" value="MTES_1575"/>
    <property type="match status" value="1"/>
</dbReference>
<dbReference type="CDD" id="cd18808">
    <property type="entry name" value="SF1_C_Upf1"/>
    <property type="match status" value="1"/>
</dbReference>
<name>A0A660LD64_9ACTN</name>
<dbReference type="Gene3D" id="3.40.50.300">
    <property type="entry name" value="P-loop containing nucleotide triphosphate hydrolases"/>
    <property type="match status" value="3"/>
</dbReference>
<dbReference type="InterPro" id="IPR041677">
    <property type="entry name" value="DNA2/NAM7_AAA_11"/>
</dbReference>
<evidence type="ECO:0000259" key="8">
    <source>
        <dbReference type="Pfam" id="PF13087"/>
    </source>
</evidence>
<keyword evidence="3" id="KW-0378">Hydrolase</keyword>
<feature type="domain" description="DNA2/NAM7 helicase-like C-terminal" evidence="8">
    <location>
        <begin position="1441"/>
        <end position="1623"/>
    </location>
</feature>
<dbReference type="InterPro" id="IPR021754">
    <property type="entry name" value="DUF3320"/>
</dbReference>
<dbReference type="SUPFAM" id="SSF52540">
    <property type="entry name" value="P-loop containing nucleoside triphosphate hydrolases"/>
    <property type="match status" value="2"/>
</dbReference>